<evidence type="ECO:0000313" key="2">
    <source>
        <dbReference type="Proteomes" id="UP001140066"/>
    </source>
</evidence>
<evidence type="ECO:0000313" key="1">
    <source>
        <dbReference type="EMBL" id="KAJ2788493.1"/>
    </source>
</evidence>
<organism evidence="1 2">
    <name type="scientific">Coemansia linderi</name>
    <dbReference type="NCBI Taxonomy" id="2663919"/>
    <lineage>
        <taxon>Eukaryota</taxon>
        <taxon>Fungi</taxon>
        <taxon>Fungi incertae sedis</taxon>
        <taxon>Zoopagomycota</taxon>
        <taxon>Kickxellomycotina</taxon>
        <taxon>Kickxellomycetes</taxon>
        <taxon>Kickxellales</taxon>
        <taxon>Kickxellaceae</taxon>
        <taxon>Coemansia</taxon>
    </lineage>
</organism>
<accession>A0ACC1KDW5</accession>
<dbReference type="Proteomes" id="UP001140066">
    <property type="component" value="Unassembled WGS sequence"/>
</dbReference>
<keyword evidence="2" id="KW-1185">Reference proteome</keyword>
<protein>
    <submittedName>
        <fullName evidence="1">Uncharacterized protein</fullName>
    </submittedName>
</protein>
<reference evidence="1" key="1">
    <citation type="submission" date="2022-07" db="EMBL/GenBank/DDBJ databases">
        <title>Phylogenomic reconstructions and comparative analyses of Kickxellomycotina fungi.</title>
        <authorList>
            <person name="Reynolds N.K."/>
            <person name="Stajich J.E."/>
            <person name="Barry K."/>
            <person name="Grigoriev I.V."/>
            <person name="Crous P."/>
            <person name="Smith M.E."/>
        </authorList>
    </citation>
    <scope>NUCLEOTIDE SEQUENCE</scope>
    <source>
        <strain evidence="1">BCRC 34191</strain>
    </source>
</reference>
<proteinExistence type="predicted"/>
<feature type="non-terminal residue" evidence="1">
    <location>
        <position position="944"/>
    </location>
</feature>
<name>A0ACC1KDW5_9FUNG</name>
<sequence>MDPAQNYQHSQLASAHRPAPVQQYSRTPGPPIPAHTHILPNHRAVSSHSQRMCMLGQLRAVVTVSPGSTHFHSGIATHFPVKLKKRPGIAREVEVFDSRNGLIGTLEQSVTRTIHALLSDGAIQVLGLMAGPLRGKFIAPILLSFYAGSALAREVVKLFEQSGIYLDQSSPETQAMLRELDMGSNRLTRGMEYIAHHPTRDSSDLVDTSTNSDACIPSVFSDMGLQAFQEGGGGDFQRKKVVSRSLPLPEQMRVEKRNGPEEDPKARLANIKSTFVTLLDLPELDAPPQVITALRRHQKQALFFMVHRETEGVDVEDDDAIDIDYRLKFPKLWRAIKGGPSGSACSYKHTLVDIKSLEKPNSLLGGILADDMGLGKTLSILSLILAVPPTRPRAARMKFVTESSASSNGLSNSGGVLAVRNGNGKQGRRRARIARSNIQRSKSLASDRKGKGVDTGSGGSNSVIDIGDDSDSFTELPPAKRPCRTKKPLLANGSGSAGAYDSPGSASSDSDGLVDDPMELLRPRRRQPKSANSDADFSPGTEGSIAASPLVDSDKPDSDSDSDSFSSDAYVSDGRPMTPVPEFDNMPTRKKELCERTFADNYHGRYAGRTLIICPLSTLGNWEEQVRQHIQPRTLTVYAYHGNTRSRDPKKICQYDVVLTTYNVLQAEYGREMRQLVAEEAELPQATSGGIFDSSSEEESNTKLYQVPDEPYVSPLQAVHWHRIVLDEAHSIKERRTISSMAAYSLTADRRWCLTGTPIQNRLDDLFSLLRFLHAAPINNWRVWLTYFGAPFHENIRGRADVDEEFEEHNIGANRVQRLMQSICLRRMKQQIDKKTNRTMIELPPKFEVVRWLELAEGERRLYQMAEDIARNKYENMSRSGTVLKNYMSILQIILRLRQLCTHPKLWSEDKWKEAHVLATDAAIATAHASQLPANGDSTSSSDV</sequence>
<comment type="caution">
    <text evidence="1">The sequence shown here is derived from an EMBL/GenBank/DDBJ whole genome shotgun (WGS) entry which is preliminary data.</text>
</comment>
<dbReference type="EMBL" id="JANBUK010000843">
    <property type="protein sequence ID" value="KAJ2788493.1"/>
    <property type="molecule type" value="Genomic_DNA"/>
</dbReference>
<gene>
    <name evidence="1" type="ORF">GGI18_002919</name>
</gene>